<reference evidence="2 3" key="1">
    <citation type="journal article" date="2023" name="IMA Fungus">
        <title>Comparative genomic study of the Penicillium genus elucidates a diverse pangenome and 15 lateral gene transfer events.</title>
        <authorList>
            <person name="Petersen C."/>
            <person name="Sorensen T."/>
            <person name="Nielsen M.R."/>
            <person name="Sondergaard T.E."/>
            <person name="Sorensen J.L."/>
            <person name="Fitzpatrick D.A."/>
            <person name="Frisvad J.C."/>
            <person name="Nielsen K.L."/>
        </authorList>
    </citation>
    <scope>NUCLEOTIDE SEQUENCE [LARGE SCALE GENOMIC DNA]</scope>
    <source>
        <strain evidence="2 3">IBT 35679</strain>
    </source>
</reference>
<feature type="region of interest" description="Disordered" evidence="1">
    <location>
        <begin position="363"/>
        <end position="402"/>
    </location>
</feature>
<comment type="caution">
    <text evidence="2">The sequence shown here is derived from an EMBL/GenBank/DDBJ whole genome shotgun (WGS) entry which is preliminary data.</text>
</comment>
<dbReference type="SUPFAM" id="SSF52540">
    <property type="entry name" value="P-loop containing nucleoside triphosphate hydrolases"/>
    <property type="match status" value="1"/>
</dbReference>
<protein>
    <recommendedName>
        <fullName evidence="4">Kinesin light chain</fullName>
    </recommendedName>
</protein>
<dbReference type="PRINTS" id="PR00381">
    <property type="entry name" value="KINESINLIGHT"/>
</dbReference>
<accession>A0AAD6D2F4</accession>
<dbReference type="InterPro" id="IPR011990">
    <property type="entry name" value="TPR-like_helical_dom_sf"/>
</dbReference>
<dbReference type="Pfam" id="PF13374">
    <property type="entry name" value="TPR_10"/>
    <property type="match status" value="3"/>
</dbReference>
<dbReference type="EMBL" id="JAQIZZ010000002">
    <property type="protein sequence ID" value="KAJ5552299.1"/>
    <property type="molecule type" value="Genomic_DNA"/>
</dbReference>
<dbReference type="Gene3D" id="3.40.50.300">
    <property type="entry name" value="P-loop containing nucleotide triphosphate hydrolases"/>
    <property type="match status" value="1"/>
</dbReference>
<dbReference type="Gene3D" id="1.25.40.10">
    <property type="entry name" value="Tetratricopeptide repeat domain"/>
    <property type="match status" value="3"/>
</dbReference>
<dbReference type="InterPro" id="IPR053137">
    <property type="entry name" value="NLR-like"/>
</dbReference>
<gene>
    <name evidence="2" type="ORF">N7494_001677</name>
</gene>
<evidence type="ECO:0000313" key="2">
    <source>
        <dbReference type="EMBL" id="KAJ5552299.1"/>
    </source>
</evidence>
<dbReference type="InterPro" id="IPR019734">
    <property type="entry name" value="TPR_rpt"/>
</dbReference>
<dbReference type="SUPFAM" id="SSF48452">
    <property type="entry name" value="TPR-like"/>
    <property type="match status" value="3"/>
</dbReference>
<keyword evidence="3" id="KW-1185">Reference proteome</keyword>
<evidence type="ECO:0008006" key="4">
    <source>
        <dbReference type="Google" id="ProtNLM"/>
    </source>
</evidence>
<name>A0AAD6D2F4_9EURO</name>
<organism evidence="2 3">
    <name type="scientific">Penicillium frequentans</name>
    <dbReference type="NCBI Taxonomy" id="3151616"/>
    <lineage>
        <taxon>Eukaryota</taxon>
        <taxon>Fungi</taxon>
        <taxon>Dikarya</taxon>
        <taxon>Ascomycota</taxon>
        <taxon>Pezizomycotina</taxon>
        <taxon>Eurotiomycetes</taxon>
        <taxon>Eurotiomycetidae</taxon>
        <taxon>Eurotiales</taxon>
        <taxon>Aspergillaceae</taxon>
        <taxon>Penicillium</taxon>
    </lineage>
</organism>
<sequence>MASIKFDDGNTNSGSQVGINNGVINVQTEQPEPRPSPLSTVPFPPDPDFVSRDQILDQIHEKALISGCKIVLFGLGGVGKTQIVIEYAHQVRRNSPETWVFWVHASNAARCEKSLRDLADRVKIPGRQDRNVDIFQLVGNWLQDETIGKWVLILDNVDDDGLIRNPSSTGQGSQNLETISLSNDITTTQPPLRPLLQSSNGFIIITSRSRRVGLDIAGHRNLIEVRPMEKLEAIDLLQRKLNIPAERGSTEQLVEALELMPLAIIQAAGYITHQPRCSVLQYLEKIQKSDRAAMRLLDYEAGLLSRDWDAKNSILLTWQVSFDYIQNVRPSAAGLLSLMSFFDRQGIQESVLRVQQTQQLNECSDSEIATDSSSEGEEGEDCPSGEDDNNSSGGDEGSSSEFDLEQSFEEDIALLCDYSLISIGESNTVLTMHRLVQLTVRTWLKTHGQLEQWKEKFINNLNHEFPTGDHENWEECRSLLPHVILAVSQQPESNDYLRQWASLLYRGAWYTREIGSFADSREMALRSRKQRVKILGEEDEMTIASTVQLGMAYFLAGQWKKAEELQMQVIKTRATKLSADHPDTLTSMNNLALTYVAQGRWEEAEKIQMQVIKTRATKLSADRPDTPTSMHNLALTYTAQGRWDEAEELQVQAVEMSTTKLGADHPDTLPSMNNLALIYTKQGRLEEAEKIQMQVIRTRATKLSADHPDTLTSMNNLALTYMAQGRWEEAEKIQIQVIKTRATKLSADHPATLTSMNNLASTYTEQGRWDEAEELQVQAVEMSTTKLGADHPNTLTSMNNLALTYAEQGRWEEAEKIQMQVMKTRATKLSADHPDMLSGMNNLALTYAEQGRWEEAEKIQMQFMKTRTTKLSADHPGMLVSMANLAKIWKNTGRHAEAVDLLTTCVAKEQRILGPVHPYTVSDTKTLLEWETGGEN</sequence>
<dbReference type="SMART" id="SM00028">
    <property type="entry name" value="TPR"/>
    <property type="match status" value="8"/>
</dbReference>
<feature type="compositionally biased region" description="Low complexity" evidence="1">
    <location>
        <begin position="390"/>
        <end position="401"/>
    </location>
</feature>
<dbReference type="PANTHER" id="PTHR46082">
    <property type="entry name" value="ATP/GTP-BINDING PROTEIN-RELATED"/>
    <property type="match status" value="1"/>
</dbReference>
<proteinExistence type="predicted"/>
<dbReference type="PANTHER" id="PTHR46082:SF6">
    <property type="entry name" value="AAA+ ATPASE DOMAIN-CONTAINING PROTEIN-RELATED"/>
    <property type="match status" value="1"/>
</dbReference>
<dbReference type="AlphaFoldDB" id="A0AAD6D2F4"/>
<dbReference type="Pfam" id="PF13424">
    <property type="entry name" value="TPR_12"/>
    <property type="match status" value="3"/>
</dbReference>
<dbReference type="Proteomes" id="UP001220324">
    <property type="component" value="Unassembled WGS sequence"/>
</dbReference>
<evidence type="ECO:0000256" key="1">
    <source>
        <dbReference type="SAM" id="MobiDB-lite"/>
    </source>
</evidence>
<dbReference type="InterPro" id="IPR027417">
    <property type="entry name" value="P-loop_NTPase"/>
</dbReference>
<evidence type="ECO:0000313" key="3">
    <source>
        <dbReference type="Proteomes" id="UP001220324"/>
    </source>
</evidence>
<feature type="compositionally biased region" description="Acidic residues" evidence="1">
    <location>
        <begin position="374"/>
        <end position="389"/>
    </location>
</feature>